<dbReference type="Proteomes" id="UP000036458">
    <property type="component" value="Chromosome"/>
</dbReference>
<dbReference type="OrthoDB" id="978914at2"/>
<evidence type="ECO:0008006" key="4">
    <source>
        <dbReference type="Google" id="ProtNLM"/>
    </source>
</evidence>
<accession>A0A0H4VTI9</accession>
<dbReference type="AlphaFoldDB" id="A0A0H4VTI9"/>
<sequence length="318" mass="35657">MKRIIIVMLTLLASTASSWAQHRSQFSQYIFNQLVINPAYAGSKETLTLNAFHRTQWTGLKGAPNTQTFSIDGLTKNERIGLGFHATRDEIFAQNRKNLEVDAAVKLPVSETGILSFGLAAGISHFAVDGSKLITGNDQMDPAVIAAQKETTWSPSLKAGIFYHTERFYAGVSVTDLLGIDKDINYDPERHYFFNIGYVADISHNIKVKPSIMLKENFDGPTNVDFNAFFLFGERIWLGASYRTAMNIFKNDFEAKGLSSKDALVAMAELFVTKRMRLGYAYDFTLHGNLNDLSTHEISVGYSFLKKEPTKMVTPRYF</sequence>
<dbReference type="EMBL" id="CP010777">
    <property type="protein sequence ID" value="AKQ47262.1"/>
    <property type="molecule type" value="Genomic_DNA"/>
</dbReference>
<evidence type="ECO:0000313" key="2">
    <source>
        <dbReference type="EMBL" id="AKQ47262.1"/>
    </source>
</evidence>
<organism evidence="2 3">
    <name type="scientific">Rufibacter radiotolerans</name>
    <dbReference type="NCBI Taxonomy" id="1379910"/>
    <lineage>
        <taxon>Bacteria</taxon>
        <taxon>Pseudomonadati</taxon>
        <taxon>Bacteroidota</taxon>
        <taxon>Cytophagia</taxon>
        <taxon>Cytophagales</taxon>
        <taxon>Hymenobacteraceae</taxon>
        <taxon>Rufibacter</taxon>
    </lineage>
</organism>
<dbReference type="InterPro" id="IPR019861">
    <property type="entry name" value="PorP/SprF_Bacteroidetes"/>
</dbReference>
<dbReference type="STRING" id="1379910.TH63_19055"/>
<feature type="chain" id="PRO_5005211152" description="Type IX secretion system membrane protein PorP/SprF" evidence="1">
    <location>
        <begin position="21"/>
        <end position="318"/>
    </location>
</feature>
<keyword evidence="3" id="KW-1185">Reference proteome</keyword>
<proteinExistence type="predicted"/>
<protein>
    <recommendedName>
        <fullName evidence="4">Type IX secretion system membrane protein PorP/SprF</fullName>
    </recommendedName>
</protein>
<name>A0A0H4VTI9_9BACT</name>
<dbReference type="RefSeq" id="WP_076606546.1">
    <property type="nucleotide sequence ID" value="NZ_CP010777.1"/>
</dbReference>
<dbReference type="NCBIfam" id="TIGR03519">
    <property type="entry name" value="T9SS_PorP_fam"/>
    <property type="match status" value="1"/>
</dbReference>
<dbReference type="PATRIC" id="fig|1379910.4.peg.4151"/>
<evidence type="ECO:0000256" key="1">
    <source>
        <dbReference type="SAM" id="SignalP"/>
    </source>
</evidence>
<dbReference type="Pfam" id="PF11751">
    <property type="entry name" value="PorP_SprF"/>
    <property type="match status" value="1"/>
</dbReference>
<dbReference type="KEGG" id="ruf:TH63_19055"/>
<reference evidence="2 3" key="1">
    <citation type="submission" date="2015-01" db="EMBL/GenBank/DDBJ databases">
        <title>Rufibacter sp./DG31D/ whole genome sequencing.</title>
        <authorList>
            <person name="Kim M.K."/>
            <person name="Srinivasan S."/>
            <person name="Lee J.-J."/>
        </authorList>
    </citation>
    <scope>NUCLEOTIDE SEQUENCE [LARGE SCALE GENOMIC DNA]</scope>
    <source>
        <strain evidence="2 3">DG31D</strain>
    </source>
</reference>
<evidence type="ECO:0000313" key="3">
    <source>
        <dbReference type="Proteomes" id="UP000036458"/>
    </source>
</evidence>
<gene>
    <name evidence="2" type="ORF">TH63_19055</name>
</gene>
<feature type="signal peptide" evidence="1">
    <location>
        <begin position="1"/>
        <end position="20"/>
    </location>
</feature>
<keyword evidence="1" id="KW-0732">Signal</keyword>